<dbReference type="PANTHER" id="PTHR46825">
    <property type="entry name" value="D-ALANYL-D-ALANINE-CARBOXYPEPTIDASE/ENDOPEPTIDASE AMPH"/>
    <property type="match status" value="1"/>
</dbReference>
<dbReference type="InterPro" id="IPR003604">
    <property type="entry name" value="Matrin/U1-like-C_Znf_C2H2"/>
</dbReference>
<feature type="compositionally biased region" description="Polar residues" evidence="1">
    <location>
        <begin position="99"/>
        <end position="122"/>
    </location>
</feature>
<feature type="compositionally biased region" description="Polar residues" evidence="1">
    <location>
        <begin position="641"/>
        <end position="654"/>
    </location>
</feature>
<gene>
    <name evidence="3" type="ORF">BRAFLDRAFT_80092</name>
</gene>
<feature type="compositionally biased region" description="Basic and acidic residues" evidence="1">
    <location>
        <begin position="459"/>
        <end position="474"/>
    </location>
</feature>
<dbReference type="InterPro" id="IPR036236">
    <property type="entry name" value="Znf_C2H2_sf"/>
</dbReference>
<name>C3XTT5_BRAFL</name>
<feature type="region of interest" description="Disordered" evidence="1">
    <location>
        <begin position="641"/>
        <end position="660"/>
    </location>
</feature>
<protein>
    <recommendedName>
        <fullName evidence="2">C2H2-type domain-containing protein</fullName>
    </recommendedName>
</protein>
<dbReference type="PANTHER" id="PTHR46825:SF9">
    <property type="entry name" value="BETA-LACTAMASE-RELATED DOMAIN-CONTAINING PROTEIN"/>
    <property type="match status" value="1"/>
</dbReference>
<feature type="domain" description="C2H2-type" evidence="2">
    <location>
        <begin position="180"/>
        <end position="202"/>
    </location>
</feature>
<feature type="domain" description="C2H2-type" evidence="2">
    <location>
        <begin position="286"/>
        <end position="308"/>
    </location>
</feature>
<accession>C3XTT5</accession>
<dbReference type="SMART" id="SM00451">
    <property type="entry name" value="ZnF_U1"/>
    <property type="match status" value="4"/>
</dbReference>
<dbReference type="InterPro" id="IPR050491">
    <property type="entry name" value="AmpC-like"/>
</dbReference>
<dbReference type="EMBL" id="GG666464">
    <property type="protein sequence ID" value="EEN68309.1"/>
    <property type="molecule type" value="Genomic_DNA"/>
</dbReference>
<feature type="compositionally biased region" description="Polar residues" evidence="1">
    <location>
        <begin position="442"/>
        <end position="456"/>
    </location>
</feature>
<dbReference type="Gene3D" id="3.40.710.10">
    <property type="entry name" value="DD-peptidase/beta-lactamase superfamily"/>
    <property type="match status" value="1"/>
</dbReference>
<proteinExistence type="predicted"/>
<dbReference type="SUPFAM" id="SSF57667">
    <property type="entry name" value="beta-beta-alpha zinc fingers"/>
    <property type="match status" value="4"/>
</dbReference>
<feature type="domain" description="C2H2-type" evidence="2">
    <location>
        <begin position="325"/>
        <end position="347"/>
    </location>
</feature>
<feature type="compositionally biased region" description="Basic and acidic residues" evidence="1">
    <location>
        <begin position="516"/>
        <end position="528"/>
    </location>
</feature>
<feature type="compositionally biased region" description="Basic residues" evidence="1">
    <location>
        <begin position="490"/>
        <end position="502"/>
    </location>
</feature>
<evidence type="ECO:0000313" key="3">
    <source>
        <dbReference type="EMBL" id="EEN68309.1"/>
    </source>
</evidence>
<dbReference type="InParanoid" id="C3XTT5"/>
<dbReference type="SMART" id="SM00355">
    <property type="entry name" value="ZnF_C2H2"/>
    <property type="match status" value="7"/>
</dbReference>
<feature type="region of interest" description="Disordered" evidence="1">
    <location>
        <begin position="211"/>
        <end position="231"/>
    </location>
</feature>
<dbReference type="GO" id="GO:0003676">
    <property type="term" value="F:nucleic acid binding"/>
    <property type="evidence" value="ECO:0007669"/>
    <property type="project" value="InterPro"/>
</dbReference>
<organism>
    <name type="scientific">Branchiostoma floridae</name>
    <name type="common">Florida lancelet</name>
    <name type="synonym">Amphioxus</name>
    <dbReference type="NCBI Taxonomy" id="7739"/>
    <lineage>
        <taxon>Eukaryota</taxon>
        <taxon>Metazoa</taxon>
        <taxon>Chordata</taxon>
        <taxon>Cephalochordata</taxon>
        <taxon>Leptocardii</taxon>
        <taxon>Amphioxiformes</taxon>
        <taxon>Branchiostomatidae</taxon>
        <taxon>Branchiostoma</taxon>
    </lineage>
</organism>
<feature type="region of interest" description="Disordered" evidence="1">
    <location>
        <begin position="415"/>
        <end position="558"/>
    </location>
</feature>
<evidence type="ECO:0000256" key="1">
    <source>
        <dbReference type="SAM" id="MobiDB-lite"/>
    </source>
</evidence>
<dbReference type="SUPFAM" id="SSF56601">
    <property type="entry name" value="beta-lactamase/transpeptidase-like"/>
    <property type="match status" value="1"/>
</dbReference>
<dbReference type="Gene3D" id="3.30.160.60">
    <property type="entry name" value="Classic Zinc Finger"/>
    <property type="match status" value="2"/>
</dbReference>
<dbReference type="InterPro" id="IPR013087">
    <property type="entry name" value="Znf_C2H2_type"/>
</dbReference>
<reference evidence="3" key="1">
    <citation type="journal article" date="2008" name="Nature">
        <title>The amphioxus genome and the evolution of the chordate karyotype.</title>
        <authorList>
            <consortium name="US DOE Joint Genome Institute (JGI-PGF)"/>
            <person name="Putnam N.H."/>
            <person name="Butts T."/>
            <person name="Ferrier D.E.K."/>
            <person name="Furlong R.F."/>
            <person name="Hellsten U."/>
            <person name="Kawashima T."/>
            <person name="Robinson-Rechavi M."/>
            <person name="Shoguchi E."/>
            <person name="Terry A."/>
            <person name="Yu J.-K."/>
            <person name="Benito-Gutierrez E.L."/>
            <person name="Dubchak I."/>
            <person name="Garcia-Fernandez J."/>
            <person name="Gibson-Brown J.J."/>
            <person name="Grigoriev I.V."/>
            <person name="Horton A.C."/>
            <person name="de Jong P.J."/>
            <person name="Jurka J."/>
            <person name="Kapitonov V.V."/>
            <person name="Kohara Y."/>
            <person name="Kuroki Y."/>
            <person name="Lindquist E."/>
            <person name="Lucas S."/>
            <person name="Osoegawa K."/>
            <person name="Pennacchio L.A."/>
            <person name="Salamov A.A."/>
            <person name="Satou Y."/>
            <person name="Sauka-Spengler T."/>
            <person name="Schmutz J."/>
            <person name="Shin-I T."/>
            <person name="Toyoda A."/>
            <person name="Bronner-Fraser M."/>
            <person name="Fujiyama A."/>
            <person name="Holland L.Z."/>
            <person name="Holland P.W.H."/>
            <person name="Satoh N."/>
            <person name="Rokhsar D.S."/>
        </authorList>
    </citation>
    <scope>NUCLEOTIDE SEQUENCE [LARGE SCALE GENOMIC DNA]</scope>
    <source>
        <strain evidence="3">S238N-H82</strain>
        <tissue evidence="3">Testes</tissue>
    </source>
</reference>
<evidence type="ECO:0000259" key="2">
    <source>
        <dbReference type="PROSITE" id="PS00028"/>
    </source>
</evidence>
<sequence length="1390" mass="156026">MTKHHLLTVGAVTMEEEDDDTHQCRACKMVIQGLDNYVQHRKFSCVRLAGKKSQIDEGKTCHIPVASDSASKCSDYFRVANSEEDDKVDVLSEAFTATCTDKTGPGTQNENHPGSSSFQSPISEDDAENVHSQSLEDTEESDRLPMIMTVECVDVEDQPEEPRKIPFFLQQHTSRMDFSCKACAMEFSNTFKLKQHFASKAHHIKVGYAKKNAEKTKENGSGEGERSRSPSMAMTVDCVNDDFSSDDGCGFGPEDIEDGDRLHDEDTPDATDSASKMDTDVQDTYCDVCKYDYGYPSRLKAHLKTEKHLRVVAALGGTAQSESYCEVCQKDFWSYSKLEKHLSSKRHIQAAGKATTNTREKSNKDTTVKVGEDIKRGNEGQDTYCDICKYEYSYPSRLEAHLKTEKHLRAAAALGETVNDEDSPDATTDIPNETAGMKSETESSMQNVEESATRNQGEAVKEESNREEASKETNVDVTTERNMQNDRRVRSEKKRKKRKKKLTQIDNSDCSSAVDPDEHPEASDDNVYRKKARNNGTAPNHAKLKRKREKYREREKPHKCPHCSYRCNDVDNLRKHILKSKKHEGVKLYNCSSCDDFGTNKLRDYFNHMKTAHGMDIVRDYEGSFMTGVTVENMKPRFVRISSSKPQESAGSTDKQGEEVSSAVAAIVPNDNIPDEERLAQPVPAPSEQLLHDKLMKIMEEHEYSGASLGVLHNGKLVYNKGHGETSAGDIISPAVPFPISSLCDLLTAAAVMRLVEEGGVRLQDGVFGPEGILGFPAAQDMQLYDPRILDITVLHLLHHTAGWGSSKRSTEFHLTPSLHLSSHPNDSRSTADVGVLADQLVQVVQPSSLDLMSDPGTRFHLSDKDEMLLRKVIETISGQSYPDFVSEQVLESLGMWGTQLRPVKTTTSQKKLLFEEGEILVDRHTEELIPTTETWYSTIPELLRLIQAFGQKTPSRLLKKETVRKMLEKPELPMPQHVEMWHGAGMQVNNNGTWWKGGGTEGVHVMAFCDGQGRLKRNQQTALYGHTNGLAMQEVCWVICLHGNNPISPPIRRQLANMIHIYTTELPEKDLFLQGYTDMVTELKSGKVMALKHGIPDNHMRAYLNGVHSLGYEVQWVSAYSVQNKAHFAVILRKSENGTSQVVGLYPSKKQLSKAVRELETEGYSVNFLTSYTGEPCHKVCFVVTFIHKPAPSLQQTKFRWEKTLDKYEGDKRDKMTAGYVISMQSVVSVHDQLYLSYTLEKQRDVSKTAVYTGLTLSELQTAIHTNGLSEKTLAHLDPYKTSDGIRFSAVFNTNRYGKWTFHGKLTNELLEQEMGRSTRFGYEPCNFVGYEEDGGGSGFIGTALRKLLEHRGYQVTLISRTPGKNKITWTLLENSLLIIFLSHLKLWS</sequence>
<feature type="region of interest" description="Disordered" evidence="1">
    <location>
        <begin position="99"/>
        <end position="145"/>
    </location>
</feature>
<dbReference type="InterPro" id="IPR012338">
    <property type="entry name" value="Beta-lactam/transpept-like"/>
</dbReference>
<dbReference type="eggNOG" id="KOG1721">
    <property type="taxonomic scope" value="Eukaryota"/>
</dbReference>
<feature type="domain" description="C2H2-type" evidence="2">
    <location>
        <begin position="385"/>
        <end position="407"/>
    </location>
</feature>
<dbReference type="Gene3D" id="3.40.50.720">
    <property type="entry name" value="NAD(P)-binding Rossmann-like Domain"/>
    <property type="match status" value="1"/>
</dbReference>
<dbReference type="InterPro" id="IPR001466">
    <property type="entry name" value="Beta-lactam-related"/>
</dbReference>
<feature type="compositionally biased region" description="Basic and acidic residues" evidence="1">
    <location>
        <begin position="211"/>
        <end position="228"/>
    </location>
</feature>
<dbReference type="Pfam" id="PF00144">
    <property type="entry name" value="Beta-lactamase"/>
    <property type="match status" value="1"/>
</dbReference>
<dbReference type="GO" id="GO:0008270">
    <property type="term" value="F:zinc ion binding"/>
    <property type="evidence" value="ECO:0007669"/>
    <property type="project" value="InterPro"/>
</dbReference>
<feature type="region of interest" description="Disordered" evidence="1">
    <location>
        <begin position="253"/>
        <end position="277"/>
    </location>
</feature>
<dbReference type="PROSITE" id="PS00028">
    <property type="entry name" value="ZINC_FINGER_C2H2_1"/>
    <property type="match status" value="4"/>
</dbReference>